<dbReference type="AlphaFoldDB" id="A0A401ZX45"/>
<evidence type="ECO:0000256" key="1">
    <source>
        <dbReference type="SAM" id="Phobius"/>
    </source>
</evidence>
<keyword evidence="1" id="KW-0812">Transmembrane</keyword>
<dbReference type="OrthoDB" id="142316at2"/>
<evidence type="ECO:0000313" key="2">
    <source>
        <dbReference type="EMBL" id="GCE11364.1"/>
    </source>
</evidence>
<accession>A0A401ZX45</accession>
<dbReference type="EMBL" id="BIFR01000001">
    <property type="protein sequence ID" value="GCE11364.1"/>
    <property type="molecule type" value="Genomic_DNA"/>
</dbReference>
<feature type="transmembrane region" description="Helical" evidence="1">
    <location>
        <begin position="26"/>
        <end position="48"/>
    </location>
</feature>
<reference evidence="3" key="1">
    <citation type="submission" date="2018-12" db="EMBL/GenBank/DDBJ databases">
        <title>Tengunoibacter tsumagoiensis gen. nov., sp. nov., Dictyobacter kobayashii sp. nov., D. alpinus sp. nov., and D. joshuensis sp. nov. and description of Dictyobacteraceae fam. nov. within the order Ktedonobacterales isolated from Tengu-no-mugimeshi.</title>
        <authorList>
            <person name="Wang C.M."/>
            <person name="Zheng Y."/>
            <person name="Sakai Y."/>
            <person name="Toyoda A."/>
            <person name="Minakuchi Y."/>
            <person name="Abe K."/>
            <person name="Yokota A."/>
            <person name="Yabe S."/>
        </authorList>
    </citation>
    <scope>NUCLEOTIDE SEQUENCE [LARGE SCALE GENOMIC DNA]</scope>
    <source>
        <strain evidence="3">Uno3</strain>
    </source>
</reference>
<sequence>MTREQPWSGYDIFQWSLKGKPSLRSLFAALLWTLAILLVAASLLILLWPTSLSGDHQPEIVGNAFFISSGLLDTGSDQGIMDQLQIRLQQIPPPATGHRYYAWLLDDKGSNALLLDALQTSDGRASLTYKGNAQHQDLLAIYSKLVITEDVVSPVPTHLSTDKTVWRYASELSAVPNPADTINHYSLLAHLRHLLAQDPKLQNLGLTGGLDIWLYRNTLKILEWSGSARDAYQGHDVGLMQRQLARIQAYLMGQKFLPEENLSATLSSLLANAPGSRVGILSVQPNASPPAYLDHILNHLLELTSSPSATDQQRQLAKEIQTAVKTAREHFLAVYEKIHTILHLAPEQLADAGTSALLNTIFTEANAALVGNIDPTTNQATGGVAQIHYLVQSLATMSVQACRGTGSCL</sequence>
<comment type="caution">
    <text evidence="2">The sequence shown here is derived from an EMBL/GenBank/DDBJ whole genome shotgun (WGS) entry which is preliminary data.</text>
</comment>
<protein>
    <submittedName>
        <fullName evidence="2">Uncharacterized protein</fullName>
    </submittedName>
</protein>
<gene>
    <name evidence="2" type="ORF">KTT_12230</name>
</gene>
<keyword evidence="1" id="KW-1133">Transmembrane helix</keyword>
<dbReference type="RefSeq" id="WP_126579084.1">
    <property type="nucleotide sequence ID" value="NZ_BIFR01000001.1"/>
</dbReference>
<evidence type="ECO:0000313" key="3">
    <source>
        <dbReference type="Proteomes" id="UP000287352"/>
    </source>
</evidence>
<name>A0A401ZX45_9CHLR</name>
<keyword evidence="3" id="KW-1185">Reference proteome</keyword>
<keyword evidence="1" id="KW-0472">Membrane</keyword>
<dbReference type="Proteomes" id="UP000287352">
    <property type="component" value="Unassembled WGS sequence"/>
</dbReference>
<proteinExistence type="predicted"/>
<organism evidence="2 3">
    <name type="scientific">Tengunoibacter tsumagoiensis</name>
    <dbReference type="NCBI Taxonomy" id="2014871"/>
    <lineage>
        <taxon>Bacteria</taxon>
        <taxon>Bacillati</taxon>
        <taxon>Chloroflexota</taxon>
        <taxon>Ktedonobacteria</taxon>
        <taxon>Ktedonobacterales</taxon>
        <taxon>Dictyobacteraceae</taxon>
        <taxon>Tengunoibacter</taxon>
    </lineage>
</organism>